<evidence type="ECO:0000313" key="3">
    <source>
        <dbReference type="Proteomes" id="UP000823926"/>
    </source>
</evidence>
<dbReference type="SUPFAM" id="SSF56935">
    <property type="entry name" value="Porins"/>
    <property type="match status" value="1"/>
</dbReference>
<feature type="chain" id="PRO_5038535850" description="Porin" evidence="1">
    <location>
        <begin position="21"/>
        <end position="408"/>
    </location>
</feature>
<gene>
    <name evidence="2" type="ORF">H9888_08525</name>
</gene>
<evidence type="ECO:0008006" key="4">
    <source>
        <dbReference type="Google" id="ProtNLM"/>
    </source>
</evidence>
<feature type="signal peptide" evidence="1">
    <location>
        <begin position="1"/>
        <end position="20"/>
    </location>
</feature>
<evidence type="ECO:0000256" key="1">
    <source>
        <dbReference type="SAM" id="SignalP"/>
    </source>
</evidence>
<protein>
    <recommendedName>
        <fullName evidence="4">Porin</fullName>
    </recommendedName>
</protein>
<proteinExistence type="predicted"/>
<name>A0A9D1QFE9_9BACT</name>
<sequence length="408" mass="45374">MKRFLAVFILALTVLPRAEADGEKKESRVKLKFGGRIDAQVFTDTYESKSANSGIFYYFPLAPEYTDGGYDMNSENTLRFGVASSRFHLTATADDVLGGQAGGYVETDFMGVNGNLGVLRLRHMYVNLKWKRSSLLIGQTNNLSVPEAGFPNTVSFGCGTPINPLSRIPQIRFSHKLGGWGELSAALGMYAGSEGESQAYGLVPDLAVRFTIGDDQTALSLSGSVKSIRPRNMTADSMRTTERMTAFTASVFGVHTFGGGHQLTAFCMWGQDLSTLNMLGGYGPLLRDVESGTRDYGYVPTQALAVWVGFETKIMKGWQPGIFTGWIKNLGTSQPIDLTQASIPDQGIDWYYRLSPRIWYHYKQLSFGLEYMYSLASWGRSFNAYYRPVERYANSQNHRLTLLARFKF</sequence>
<keyword evidence="1" id="KW-0732">Signal</keyword>
<dbReference type="AlphaFoldDB" id="A0A9D1QFE9"/>
<comment type="caution">
    <text evidence="2">The sequence shown here is derived from an EMBL/GenBank/DDBJ whole genome shotgun (WGS) entry which is preliminary data.</text>
</comment>
<reference evidence="2" key="1">
    <citation type="journal article" date="2021" name="PeerJ">
        <title>Extensive microbial diversity within the chicken gut microbiome revealed by metagenomics and culture.</title>
        <authorList>
            <person name="Gilroy R."/>
            <person name="Ravi A."/>
            <person name="Getino M."/>
            <person name="Pursley I."/>
            <person name="Horton D.L."/>
            <person name="Alikhan N.F."/>
            <person name="Baker D."/>
            <person name="Gharbi K."/>
            <person name="Hall N."/>
            <person name="Watson M."/>
            <person name="Adriaenssens E.M."/>
            <person name="Foster-Nyarko E."/>
            <person name="Jarju S."/>
            <person name="Secka A."/>
            <person name="Antonio M."/>
            <person name="Oren A."/>
            <person name="Chaudhuri R.R."/>
            <person name="La Ragione R."/>
            <person name="Hildebrand F."/>
            <person name="Pallen M.J."/>
        </authorList>
    </citation>
    <scope>NUCLEOTIDE SEQUENCE</scope>
    <source>
        <strain evidence="2">ChiBcec15-1070</strain>
    </source>
</reference>
<dbReference type="EMBL" id="DXHL01000038">
    <property type="protein sequence ID" value="HIW11518.1"/>
    <property type="molecule type" value="Genomic_DNA"/>
</dbReference>
<evidence type="ECO:0000313" key="2">
    <source>
        <dbReference type="EMBL" id="HIW11518.1"/>
    </source>
</evidence>
<reference evidence="2" key="2">
    <citation type="submission" date="2021-04" db="EMBL/GenBank/DDBJ databases">
        <authorList>
            <person name="Gilroy R."/>
        </authorList>
    </citation>
    <scope>NUCLEOTIDE SEQUENCE</scope>
    <source>
        <strain evidence="2">ChiBcec15-1070</strain>
    </source>
</reference>
<organism evidence="2 3">
    <name type="scientific">Candidatus Rikenella faecigallinarum</name>
    <dbReference type="NCBI Taxonomy" id="2838745"/>
    <lineage>
        <taxon>Bacteria</taxon>
        <taxon>Pseudomonadati</taxon>
        <taxon>Bacteroidota</taxon>
        <taxon>Bacteroidia</taxon>
        <taxon>Bacteroidales</taxon>
        <taxon>Rikenellaceae</taxon>
        <taxon>Rikenella</taxon>
    </lineage>
</organism>
<dbReference type="Proteomes" id="UP000823926">
    <property type="component" value="Unassembled WGS sequence"/>
</dbReference>
<accession>A0A9D1QFE9</accession>